<name>X1ICK0_9ZZZZ</name>
<organism evidence="1">
    <name type="scientific">marine sediment metagenome</name>
    <dbReference type="NCBI Taxonomy" id="412755"/>
    <lineage>
        <taxon>unclassified sequences</taxon>
        <taxon>metagenomes</taxon>
        <taxon>ecological metagenomes</taxon>
    </lineage>
</organism>
<protein>
    <submittedName>
        <fullName evidence="1">Uncharacterized protein</fullName>
    </submittedName>
</protein>
<proteinExistence type="predicted"/>
<dbReference type="EMBL" id="BARU01031800">
    <property type="protein sequence ID" value="GAH63849.1"/>
    <property type="molecule type" value="Genomic_DNA"/>
</dbReference>
<gene>
    <name evidence="1" type="ORF">S03H2_50243</name>
</gene>
<reference evidence="1" key="1">
    <citation type="journal article" date="2014" name="Front. Microbiol.">
        <title>High frequency of phylogenetically diverse reductive dehalogenase-homologous genes in deep subseafloor sedimentary metagenomes.</title>
        <authorList>
            <person name="Kawai M."/>
            <person name="Futagami T."/>
            <person name="Toyoda A."/>
            <person name="Takaki Y."/>
            <person name="Nishi S."/>
            <person name="Hori S."/>
            <person name="Arai W."/>
            <person name="Tsubouchi T."/>
            <person name="Morono Y."/>
            <person name="Uchiyama I."/>
            <person name="Ito T."/>
            <person name="Fujiyama A."/>
            <person name="Inagaki F."/>
            <person name="Takami H."/>
        </authorList>
    </citation>
    <scope>NUCLEOTIDE SEQUENCE</scope>
    <source>
        <strain evidence="1">Expedition CK06-06</strain>
    </source>
</reference>
<dbReference type="AlphaFoldDB" id="X1ICK0"/>
<accession>X1ICK0</accession>
<comment type="caution">
    <text evidence="1">The sequence shown here is derived from an EMBL/GenBank/DDBJ whole genome shotgun (WGS) entry which is preliminary data.</text>
</comment>
<evidence type="ECO:0000313" key="1">
    <source>
        <dbReference type="EMBL" id="GAH63849.1"/>
    </source>
</evidence>
<sequence>MTKTDLSKARFSDLRIMFYGSHNLKIPPEVPIIQNPAETLAYVFGAGLLKKSNKHLNLPRNFFMLVSYINWFSYNNGGFASIAHNLKKCFDDSPGKQKERHGLLIQDAREEFVNYFFELYKFSNREKQYDYDFYDPNWEGISEGRDRSKYIEGIHEKLESLSDGANELWG</sequence>